<accession>A0ABW5CGD9</accession>
<dbReference type="PANTHER" id="PTHR30469">
    <property type="entry name" value="MULTIDRUG RESISTANCE PROTEIN MDTA"/>
    <property type="match status" value="1"/>
</dbReference>
<evidence type="ECO:0000256" key="2">
    <source>
        <dbReference type="SAM" id="Coils"/>
    </source>
</evidence>
<dbReference type="NCBIfam" id="TIGR01730">
    <property type="entry name" value="RND_mfp"/>
    <property type="match status" value="1"/>
</dbReference>
<dbReference type="PANTHER" id="PTHR30469:SF11">
    <property type="entry name" value="BLL4320 PROTEIN"/>
    <property type="match status" value="1"/>
</dbReference>
<dbReference type="Pfam" id="PF25954">
    <property type="entry name" value="Beta-barrel_RND_2"/>
    <property type="match status" value="1"/>
</dbReference>
<feature type="domain" description="Multidrug resistance protein MdtA-like barrel-sandwich hybrid" evidence="4">
    <location>
        <begin position="99"/>
        <end position="218"/>
    </location>
</feature>
<organism evidence="6 7">
    <name type="scientific">Aureimonas populi</name>
    <dbReference type="NCBI Taxonomy" id="1701758"/>
    <lineage>
        <taxon>Bacteria</taxon>
        <taxon>Pseudomonadati</taxon>
        <taxon>Pseudomonadota</taxon>
        <taxon>Alphaproteobacteria</taxon>
        <taxon>Hyphomicrobiales</taxon>
        <taxon>Aurantimonadaceae</taxon>
        <taxon>Aureimonas</taxon>
    </lineage>
</organism>
<evidence type="ECO:0000256" key="1">
    <source>
        <dbReference type="ARBA" id="ARBA00009477"/>
    </source>
</evidence>
<comment type="caution">
    <text evidence="6">The sequence shown here is derived from an EMBL/GenBank/DDBJ whole genome shotgun (WGS) entry which is preliminary data.</text>
</comment>
<dbReference type="Gene3D" id="2.40.50.100">
    <property type="match status" value="1"/>
</dbReference>
<dbReference type="Proteomes" id="UP001597371">
    <property type="component" value="Unassembled WGS sequence"/>
</dbReference>
<evidence type="ECO:0000256" key="3">
    <source>
        <dbReference type="SAM" id="MobiDB-lite"/>
    </source>
</evidence>
<proteinExistence type="inferred from homology"/>
<dbReference type="Pfam" id="PF25917">
    <property type="entry name" value="BSH_RND"/>
    <property type="match status" value="1"/>
</dbReference>
<dbReference type="Gene3D" id="2.40.30.170">
    <property type="match status" value="1"/>
</dbReference>
<evidence type="ECO:0000313" key="7">
    <source>
        <dbReference type="Proteomes" id="UP001597371"/>
    </source>
</evidence>
<dbReference type="Gene3D" id="1.10.287.470">
    <property type="entry name" value="Helix hairpin bin"/>
    <property type="match status" value="1"/>
</dbReference>
<feature type="region of interest" description="Disordered" evidence="3">
    <location>
        <begin position="387"/>
        <end position="429"/>
    </location>
</feature>
<dbReference type="InterPro" id="IPR058625">
    <property type="entry name" value="MdtA-like_BSH"/>
</dbReference>
<evidence type="ECO:0000259" key="5">
    <source>
        <dbReference type="Pfam" id="PF25954"/>
    </source>
</evidence>
<comment type="similarity">
    <text evidence="1">Belongs to the membrane fusion protein (MFP) (TC 8.A.1) family.</text>
</comment>
<keyword evidence="2" id="KW-0175">Coiled coil</keyword>
<evidence type="ECO:0000313" key="6">
    <source>
        <dbReference type="EMBL" id="MFD2236329.1"/>
    </source>
</evidence>
<sequence>MAVLKQLLATFLVVLIAAMVWISLDETPGRYLLAEDSPLPGALRPAVAAIARAPEAGPVGATPQRGGTQGLAPLVVVDAAIPDVTRDRLRAVGTGEARRSVAIFPQDSGIVTQVAFRPGQDVAEGELLARLDDRDQRLAVERAEIALAAAEEQFARYQRLGASASVTTVQIDEMRRAADTARLDLRAAELALDRRSIVSPIDGRIGLAGVETGSLIGTQTLVATVDDRTELKLVFHAPEAFLPDLSIGHPVEATPTTRNGRVYQGEISAIDSRIDETSRTIRVEAAIDNAADELRPGMSFSVEVAFAGQEFLSVDPLAVQWERSGAFVWALRGETAHKAPIRIVERNVERILVASDAIGAGDAVIVEGVQSLREGISVRVRNPLPVPAAEDVPSAGLPEAMGDGTPLADEPAGPGQRADAEGPNSEFAR</sequence>
<reference evidence="7" key="1">
    <citation type="journal article" date="2019" name="Int. J. Syst. Evol. Microbiol.">
        <title>The Global Catalogue of Microorganisms (GCM) 10K type strain sequencing project: providing services to taxonomists for standard genome sequencing and annotation.</title>
        <authorList>
            <consortium name="The Broad Institute Genomics Platform"/>
            <consortium name="The Broad Institute Genome Sequencing Center for Infectious Disease"/>
            <person name="Wu L."/>
            <person name="Ma J."/>
        </authorList>
    </citation>
    <scope>NUCLEOTIDE SEQUENCE [LARGE SCALE GENOMIC DNA]</scope>
    <source>
        <strain evidence="7">ZS-35-S2</strain>
    </source>
</reference>
<feature type="domain" description="CusB-like beta-barrel" evidence="5">
    <location>
        <begin position="234"/>
        <end position="305"/>
    </location>
</feature>
<dbReference type="InterPro" id="IPR058792">
    <property type="entry name" value="Beta-barrel_RND_2"/>
</dbReference>
<feature type="coiled-coil region" evidence="2">
    <location>
        <begin position="140"/>
        <end position="191"/>
    </location>
</feature>
<evidence type="ECO:0000259" key="4">
    <source>
        <dbReference type="Pfam" id="PF25917"/>
    </source>
</evidence>
<keyword evidence="7" id="KW-1185">Reference proteome</keyword>
<dbReference type="Gene3D" id="2.40.420.20">
    <property type="match status" value="1"/>
</dbReference>
<dbReference type="RefSeq" id="WP_209735725.1">
    <property type="nucleotide sequence ID" value="NZ_CP072611.1"/>
</dbReference>
<dbReference type="InterPro" id="IPR006143">
    <property type="entry name" value="RND_pump_MFP"/>
</dbReference>
<protein>
    <submittedName>
        <fullName evidence="6">Efflux RND transporter periplasmic adaptor subunit</fullName>
    </submittedName>
</protein>
<dbReference type="SUPFAM" id="SSF111369">
    <property type="entry name" value="HlyD-like secretion proteins"/>
    <property type="match status" value="1"/>
</dbReference>
<name>A0ABW5CGD9_9HYPH</name>
<gene>
    <name evidence="6" type="ORF">ACFSKQ_02485</name>
</gene>
<dbReference type="EMBL" id="JBHUIJ010000002">
    <property type="protein sequence ID" value="MFD2236329.1"/>
    <property type="molecule type" value="Genomic_DNA"/>
</dbReference>